<proteinExistence type="predicted"/>
<dbReference type="Gene3D" id="3.30.40.10">
    <property type="entry name" value="Zinc/RING finger domain, C3HC4 (zinc finger)"/>
    <property type="match status" value="1"/>
</dbReference>
<evidence type="ECO:0000313" key="5">
    <source>
        <dbReference type="Proteomes" id="UP000077248"/>
    </source>
</evidence>
<dbReference type="AlphaFoldDB" id="A0A177E1Y6"/>
<accession>A0A177E1Y6</accession>
<gene>
    <name evidence="4" type="ORF">CC77DRAFT_309002</name>
</gene>
<dbReference type="VEuPathDB" id="FungiDB:CC77DRAFT_309002"/>
<evidence type="ECO:0000313" key="4">
    <source>
        <dbReference type="EMBL" id="OAG25262.1"/>
    </source>
</evidence>
<dbReference type="Pfam" id="PF13639">
    <property type="entry name" value="zf-RING_2"/>
    <property type="match status" value="1"/>
</dbReference>
<protein>
    <recommendedName>
        <fullName evidence="3">RING-type domain-containing protein</fullName>
    </recommendedName>
</protein>
<keyword evidence="1" id="KW-0479">Metal-binding</keyword>
<dbReference type="EMBL" id="KV441470">
    <property type="protein sequence ID" value="OAG25262.1"/>
    <property type="molecule type" value="Genomic_DNA"/>
</dbReference>
<dbReference type="PROSITE" id="PS50089">
    <property type="entry name" value="ZF_RING_2"/>
    <property type="match status" value="1"/>
</dbReference>
<name>A0A177E1Y6_ALTAL</name>
<keyword evidence="5" id="KW-1185">Reference proteome</keyword>
<dbReference type="SUPFAM" id="SSF57850">
    <property type="entry name" value="RING/U-box"/>
    <property type="match status" value="1"/>
</dbReference>
<dbReference type="KEGG" id="aalt:CC77DRAFT_309002"/>
<dbReference type="InterPro" id="IPR001841">
    <property type="entry name" value="Znf_RING"/>
</dbReference>
<feature type="domain" description="RING-type" evidence="3">
    <location>
        <begin position="40"/>
        <end position="88"/>
    </location>
</feature>
<dbReference type="STRING" id="5599.A0A177E1Y6"/>
<keyword evidence="1" id="KW-0862">Zinc</keyword>
<feature type="region of interest" description="Disordered" evidence="2">
    <location>
        <begin position="271"/>
        <end position="301"/>
    </location>
</feature>
<evidence type="ECO:0000256" key="1">
    <source>
        <dbReference type="PROSITE-ProRule" id="PRU00175"/>
    </source>
</evidence>
<dbReference type="GO" id="GO:0008270">
    <property type="term" value="F:zinc ion binding"/>
    <property type="evidence" value="ECO:0007669"/>
    <property type="project" value="UniProtKB-KW"/>
</dbReference>
<evidence type="ECO:0000259" key="3">
    <source>
        <dbReference type="PROSITE" id="PS50089"/>
    </source>
</evidence>
<feature type="compositionally biased region" description="Polar residues" evidence="2">
    <location>
        <begin position="271"/>
        <end position="280"/>
    </location>
</feature>
<keyword evidence="1" id="KW-0863">Zinc-finger</keyword>
<organism evidence="4 5">
    <name type="scientific">Alternaria alternata</name>
    <name type="common">Alternaria rot fungus</name>
    <name type="synonym">Torula alternata</name>
    <dbReference type="NCBI Taxonomy" id="5599"/>
    <lineage>
        <taxon>Eukaryota</taxon>
        <taxon>Fungi</taxon>
        <taxon>Dikarya</taxon>
        <taxon>Ascomycota</taxon>
        <taxon>Pezizomycotina</taxon>
        <taxon>Dothideomycetes</taxon>
        <taxon>Pleosporomycetidae</taxon>
        <taxon>Pleosporales</taxon>
        <taxon>Pleosporineae</taxon>
        <taxon>Pleosporaceae</taxon>
        <taxon>Alternaria</taxon>
        <taxon>Alternaria sect. Alternaria</taxon>
        <taxon>Alternaria alternata complex</taxon>
    </lineage>
</organism>
<evidence type="ECO:0000256" key="2">
    <source>
        <dbReference type="SAM" id="MobiDB-lite"/>
    </source>
</evidence>
<dbReference type="Proteomes" id="UP000077248">
    <property type="component" value="Unassembled WGS sequence"/>
</dbReference>
<dbReference type="RefSeq" id="XP_018390683.1">
    <property type="nucleotide sequence ID" value="XM_018531190.1"/>
</dbReference>
<dbReference type="InterPro" id="IPR013083">
    <property type="entry name" value="Znf_RING/FYVE/PHD"/>
</dbReference>
<dbReference type="GeneID" id="29116784"/>
<feature type="region of interest" description="Disordered" evidence="2">
    <location>
        <begin position="200"/>
        <end position="231"/>
    </location>
</feature>
<reference evidence="4 5" key="1">
    <citation type="submission" date="2016-05" db="EMBL/GenBank/DDBJ databases">
        <title>Comparative analysis of secretome profiles of manganese(II)-oxidizing ascomycete fungi.</title>
        <authorList>
            <consortium name="DOE Joint Genome Institute"/>
            <person name="Zeiner C.A."/>
            <person name="Purvine S.O."/>
            <person name="Zink E.M."/>
            <person name="Wu S."/>
            <person name="Pasa-Tolic L."/>
            <person name="Chaput D.L."/>
            <person name="Haridas S."/>
            <person name="Grigoriev I.V."/>
            <person name="Santelli C.M."/>
            <person name="Hansel C.M."/>
        </authorList>
    </citation>
    <scope>NUCLEOTIDE SEQUENCE [LARGE SCALE GENOMIC DNA]</scope>
    <source>
        <strain evidence="4 5">SRC1lrK2f</strain>
    </source>
</reference>
<sequence length="397" mass="45074">MSTRSVLSLSDNTSHAVGSLRALKRSNIVPLPTASHDETCCICLDVYGPSHKVVTVLIKDCYHRFGQQCLDDYLNSDSPRNNTCPQCRREWYTRQAAWMATRDISTTESLIAFSLPREPARFERRARTHRTQRTWAYDRATNNSLINSHMDEIFRRLDLIQNISDEQHTSSADTRVRLQAVERRARRLYQELQRAYEDNAAYQAPSSAGVRTQEPTRDLGTSGQDSRLGRRRLMETNSLELDHNPYSPMSIANHNTDAVPRATPTLEQISARTNTSSDSTFDIHRESPSPPPEDPISPGHYAEYLRWGGDMISNDDLPRLRESSESSANGSGFARVLGARDRQHTSIIGSPKRTSLLPRLVFIPRMLHPKNAINVWPTKQCHKIQSQLHGCISTTYF</sequence>